<dbReference type="OrthoDB" id="538223at2759"/>
<reference evidence="1 2" key="1">
    <citation type="submission" date="2016-07" db="EMBL/GenBank/DDBJ databases">
        <title>Multiple horizontal gene transfer events from other fungi enriched the ability of initially mycotrophic Trichoderma (Ascomycota) to feed on dead plant biomass.</title>
        <authorList>
            <consortium name="DOE Joint Genome Institute"/>
            <person name="Aerts A."/>
            <person name="Atanasova L."/>
            <person name="Chenthamara K."/>
            <person name="Zhang J."/>
            <person name="Grujic M."/>
            <person name="Henrissat B."/>
            <person name="Kuo A."/>
            <person name="Salamov A."/>
            <person name="Lipzen A."/>
            <person name="Labutti K."/>
            <person name="Barry K."/>
            <person name="Miao Y."/>
            <person name="Rahimi M.J."/>
            <person name="Shen Q."/>
            <person name="Grigoriev I.V."/>
            <person name="Kubicek C.P."/>
            <person name="Druzhinina I.S."/>
        </authorList>
    </citation>
    <scope>NUCLEOTIDE SEQUENCE [LARGE SCALE GENOMIC DNA]</scope>
    <source>
        <strain evidence="1 2">CBS 433.97</strain>
    </source>
</reference>
<sequence length="342" mass="38817">MRWVDDPVAKGMWWLNGMAGTGKSTIRAFPLFISADTACRFVAEPKIDDPNARLQKVLKYRNKANTSALDKTYLPVLAQQIDDLSSDDEGEVIEKFRYVIGTIVLLSRPLSVVALSAILDVPQKSIMARLDWLHAVLDAPSSQNIPVRMLHLSFRDFLVDPANRSSTPLCIDEMQSHSAIAQNCIRIMKVNLRRDLCNMRAPGAPRTAIPQQTIETSLPPEVQYACQYWVHYWKESKVLFIGKCEHGRWSHKLTYEFTDYVQENSHEVSVFLRDARRVILSHRAAVDKWPLQVYVSALVFAPKNGIIRKTFDGELPAWLFPLPMVNLDWDACAATLEGHDDP</sequence>
<proteinExistence type="predicted"/>
<organism evidence="1 2">
    <name type="scientific">Trichoderma asperellum (strain ATCC 204424 / CBS 433.97 / NBRC 101777)</name>
    <dbReference type="NCBI Taxonomy" id="1042311"/>
    <lineage>
        <taxon>Eukaryota</taxon>
        <taxon>Fungi</taxon>
        <taxon>Dikarya</taxon>
        <taxon>Ascomycota</taxon>
        <taxon>Pezizomycotina</taxon>
        <taxon>Sordariomycetes</taxon>
        <taxon>Hypocreomycetidae</taxon>
        <taxon>Hypocreales</taxon>
        <taxon>Hypocreaceae</taxon>
        <taxon>Trichoderma</taxon>
    </lineage>
</organism>
<dbReference type="AlphaFoldDB" id="A0A2T3ZCH8"/>
<evidence type="ECO:0000313" key="2">
    <source>
        <dbReference type="Proteomes" id="UP000240493"/>
    </source>
</evidence>
<protein>
    <recommendedName>
        <fullName evidence="3">NACHT domain-containing protein</fullName>
    </recommendedName>
</protein>
<dbReference type="Proteomes" id="UP000240493">
    <property type="component" value="Unassembled WGS sequence"/>
</dbReference>
<evidence type="ECO:0008006" key="3">
    <source>
        <dbReference type="Google" id="ProtNLM"/>
    </source>
</evidence>
<gene>
    <name evidence="1" type="ORF">M441DRAFT_456676</name>
</gene>
<dbReference type="STRING" id="1042311.A0A2T3ZCH8"/>
<dbReference type="EMBL" id="KZ679260">
    <property type="protein sequence ID" value="PTB42506.1"/>
    <property type="molecule type" value="Genomic_DNA"/>
</dbReference>
<keyword evidence="2" id="KW-1185">Reference proteome</keyword>
<accession>A0A2T3ZCH8</accession>
<evidence type="ECO:0000313" key="1">
    <source>
        <dbReference type="EMBL" id="PTB42506.1"/>
    </source>
</evidence>
<name>A0A2T3ZCH8_TRIA4</name>